<comment type="caution">
    <text evidence="12">Lacks conserved residue(s) required for the propagation of feature annotation.</text>
</comment>
<keyword evidence="17" id="KW-1185">Reference proteome</keyword>
<dbReference type="Proteomes" id="UP000246145">
    <property type="component" value="Unassembled WGS sequence"/>
</dbReference>
<dbReference type="GO" id="GO:0043531">
    <property type="term" value="F:ADP binding"/>
    <property type="evidence" value="ECO:0007669"/>
    <property type="project" value="TreeGrafter"/>
</dbReference>
<dbReference type="SUPFAM" id="SSF53748">
    <property type="entry name" value="Phosphoglycerate kinase"/>
    <property type="match status" value="1"/>
</dbReference>
<dbReference type="PANTHER" id="PTHR11406:SF23">
    <property type="entry name" value="PHOSPHOGLYCERATE KINASE 1, CHLOROPLASTIC-RELATED"/>
    <property type="match status" value="1"/>
</dbReference>
<evidence type="ECO:0000256" key="1">
    <source>
        <dbReference type="ARBA" id="ARBA00000642"/>
    </source>
</evidence>
<evidence type="ECO:0000256" key="4">
    <source>
        <dbReference type="ARBA" id="ARBA00008982"/>
    </source>
</evidence>
<sequence>MSSIQTLSALAKTDALSGKRVFIRSDLNVPFNDAGEISEDTRIRASIPAIRMALDAGASVMVTSHLGRPTEGKVQAADTLAPVAARLSELLGQPVRLVQDWIDGVSVDPGQVVLLENCRCNVGEKKNDESLSRKMAALCDVYVNDAFGTAHRAEATTHGIARYAPIACAGPLLEAELDALGRALQDPKRPMVAIVAGSKVSTKLSILQSLADKVDQLIVGGGIANTFMLAQGLSIGKSLAEAEQVDQARAVIELMKQRGADVPIPVDVVCAKSFAADAPAVVKPANEVADDDLILDIGPDTAAALAEMLRKAGTIVWNGPVGVFEFDAFAGGTEAIARAIAESEAFSIAGGGDTLAAIAKYGIAGKVGYISTGGGAFLEFLEGKVLPAVDILQQRAA</sequence>
<comment type="subcellular location">
    <subcellularLocation>
        <location evidence="2 12">Cytoplasm</location>
    </subcellularLocation>
</comment>
<dbReference type="InterPro" id="IPR015911">
    <property type="entry name" value="Phosphoglycerate_kinase_CS"/>
</dbReference>
<feature type="binding site" evidence="13">
    <location>
        <position position="42"/>
    </location>
    <ligand>
        <name>(2R)-3-phosphoglycerate</name>
        <dbReference type="ChEBI" id="CHEBI:58272"/>
    </ligand>
</feature>
<gene>
    <name evidence="12" type="primary">pgk</name>
    <name evidence="16" type="ORF">C7440_0818</name>
</gene>
<dbReference type="GO" id="GO:0004618">
    <property type="term" value="F:phosphoglycerate kinase activity"/>
    <property type="evidence" value="ECO:0007669"/>
    <property type="project" value="UniProtKB-UniRule"/>
</dbReference>
<organism evidence="16 17">
    <name type="scientific">Pusillimonas noertemannii</name>
    <dbReference type="NCBI Taxonomy" id="305977"/>
    <lineage>
        <taxon>Bacteria</taxon>
        <taxon>Pseudomonadati</taxon>
        <taxon>Pseudomonadota</taxon>
        <taxon>Betaproteobacteria</taxon>
        <taxon>Burkholderiales</taxon>
        <taxon>Alcaligenaceae</taxon>
        <taxon>Pusillimonas</taxon>
    </lineage>
</organism>
<keyword evidence="10 12" id="KW-0418">Kinase</keyword>
<evidence type="ECO:0000256" key="14">
    <source>
        <dbReference type="PIRSR" id="PIRSR000724-2"/>
    </source>
</evidence>
<dbReference type="GO" id="GO:0006094">
    <property type="term" value="P:gluconeogenesis"/>
    <property type="evidence" value="ECO:0007669"/>
    <property type="project" value="TreeGrafter"/>
</dbReference>
<accession>A0A2U1CR97</accession>
<feature type="binding site" evidence="12">
    <location>
        <position position="42"/>
    </location>
    <ligand>
        <name>substrate</name>
    </ligand>
</feature>
<evidence type="ECO:0000313" key="16">
    <source>
        <dbReference type="EMBL" id="PVY68418.1"/>
    </source>
</evidence>
<feature type="binding site" evidence="12">
    <location>
        <position position="119"/>
    </location>
    <ligand>
        <name>substrate</name>
    </ligand>
</feature>
<name>A0A2U1CR97_9BURK</name>
<feature type="binding site" evidence="12 13">
    <location>
        <begin position="26"/>
        <end position="28"/>
    </location>
    <ligand>
        <name>substrate</name>
    </ligand>
</feature>
<dbReference type="GO" id="GO:0005829">
    <property type="term" value="C:cytosol"/>
    <property type="evidence" value="ECO:0007669"/>
    <property type="project" value="TreeGrafter"/>
</dbReference>
<keyword evidence="9 12" id="KW-0547">Nucleotide-binding</keyword>
<feature type="binding site" evidence="12">
    <location>
        <position position="152"/>
    </location>
    <ligand>
        <name>substrate</name>
    </ligand>
</feature>
<dbReference type="EMBL" id="QEKO01000001">
    <property type="protein sequence ID" value="PVY68418.1"/>
    <property type="molecule type" value="Genomic_DNA"/>
</dbReference>
<keyword evidence="12" id="KW-0324">Glycolysis</keyword>
<dbReference type="RefSeq" id="WP_116517553.1">
    <property type="nucleotide sequence ID" value="NZ_JACCEX010000001.1"/>
</dbReference>
<dbReference type="STRING" id="1231391.GCA_000308195_02883"/>
<comment type="similarity">
    <text evidence="4 12 15">Belongs to the phosphoglycerate kinase family.</text>
</comment>
<evidence type="ECO:0000256" key="7">
    <source>
        <dbReference type="ARBA" id="ARBA00022490"/>
    </source>
</evidence>
<evidence type="ECO:0000256" key="10">
    <source>
        <dbReference type="ARBA" id="ARBA00022777"/>
    </source>
</evidence>
<feature type="binding site" evidence="13">
    <location>
        <position position="119"/>
    </location>
    <ligand>
        <name>(2R)-3-phosphoglycerate</name>
        <dbReference type="ChEBI" id="CHEBI:58272"/>
    </ligand>
</feature>
<evidence type="ECO:0000256" key="12">
    <source>
        <dbReference type="HAMAP-Rule" id="MF_00145"/>
    </source>
</evidence>
<keyword evidence="7 12" id="KW-0963">Cytoplasm</keyword>
<feature type="binding site" evidence="12 13">
    <location>
        <begin position="65"/>
        <end position="68"/>
    </location>
    <ligand>
        <name>substrate</name>
    </ligand>
</feature>
<keyword evidence="11 12" id="KW-0067">ATP-binding</keyword>
<comment type="pathway">
    <text evidence="12">Carbohydrate degradation; glycolysis; pyruvate from D-glyceraldehyde 3-phosphate: step 2/5.</text>
</comment>
<keyword evidence="8 12" id="KW-0808">Transferase</keyword>
<dbReference type="Pfam" id="PF00162">
    <property type="entry name" value="PGK"/>
    <property type="match status" value="1"/>
</dbReference>
<dbReference type="HAMAP" id="MF_00145">
    <property type="entry name" value="Phosphoglyc_kinase"/>
    <property type="match status" value="1"/>
</dbReference>
<dbReference type="AlphaFoldDB" id="A0A2U1CR97"/>
<evidence type="ECO:0000256" key="8">
    <source>
        <dbReference type="ARBA" id="ARBA00022679"/>
    </source>
</evidence>
<proteinExistence type="inferred from homology"/>
<dbReference type="FunFam" id="3.40.50.1260:FF:000002">
    <property type="entry name" value="Phosphoglycerate kinase"/>
    <property type="match status" value="1"/>
</dbReference>
<evidence type="ECO:0000256" key="11">
    <source>
        <dbReference type="ARBA" id="ARBA00022840"/>
    </source>
</evidence>
<dbReference type="InterPro" id="IPR036043">
    <property type="entry name" value="Phosphoglycerate_kinase_sf"/>
</dbReference>
<dbReference type="OrthoDB" id="9808460at2"/>
<evidence type="ECO:0000256" key="9">
    <source>
        <dbReference type="ARBA" id="ARBA00022741"/>
    </source>
</evidence>
<feature type="binding site" evidence="12 14">
    <location>
        <position position="203"/>
    </location>
    <ligand>
        <name>ATP</name>
        <dbReference type="ChEBI" id="CHEBI:30616"/>
    </ligand>
</feature>
<comment type="pathway">
    <text evidence="3">Carbohydrate biosynthesis; Calvin cycle.</text>
</comment>
<dbReference type="UniPathway" id="UPA00109">
    <property type="reaction ID" value="UER00185"/>
</dbReference>
<dbReference type="EC" id="2.7.2.3" evidence="6 12"/>
<feature type="binding site" evidence="12 14">
    <location>
        <begin position="351"/>
        <end position="354"/>
    </location>
    <ligand>
        <name>ATP</name>
        <dbReference type="ChEBI" id="CHEBI:30616"/>
    </ligand>
</feature>
<comment type="subunit">
    <text evidence="5 12">Monomer.</text>
</comment>
<comment type="catalytic activity">
    <reaction evidence="1 12 15">
        <text>(2R)-3-phosphoglycerate + ATP = (2R)-3-phospho-glyceroyl phosphate + ADP</text>
        <dbReference type="Rhea" id="RHEA:14801"/>
        <dbReference type="ChEBI" id="CHEBI:30616"/>
        <dbReference type="ChEBI" id="CHEBI:57604"/>
        <dbReference type="ChEBI" id="CHEBI:58272"/>
        <dbReference type="ChEBI" id="CHEBI:456216"/>
        <dbReference type="EC" id="2.7.2.3"/>
    </reaction>
</comment>
<dbReference type="InterPro" id="IPR001576">
    <property type="entry name" value="Phosphoglycerate_kinase"/>
</dbReference>
<feature type="binding site" evidence="12 14">
    <location>
        <position position="325"/>
    </location>
    <ligand>
        <name>ATP</name>
        <dbReference type="ChEBI" id="CHEBI:30616"/>
    </ligand>
</feature>
<dbReference type="PROSITE" id="PS00111">
    <property type="entry name" value="PGLYCERATE_KINASE"/>
    <property type="match status" value="1"/>
</dbReference>
<comment type="caution">
    <text evidence="16">The sequence shown here is derived from an EMBL/GenBank/DDBJ whole genome shotgun (WGS) entry which is preliminary data.</text>
</comment>
<dbReference type="Gene3D" id="3.40.50.1260">
    <property type="entry name" value="Phosphoglycerate kinase, N-terminal domain"/>
    <property type="match status" value="2"/>
</dbReference>
<dbReference type="FunFam" id="3.40.50.1260:FF:000001">
    <property type="entry name" value="Phosphoglycerate kinase"/>
    <property type="match status" value="1"/>
</dbReference>
<protein>
    <recommendedName>
        <fullName evidence="6 12">Phosphoglycerate kinase</fullName>
        <ecNumber evidence="6 12">2.7.2.3</ecNumber>
    </recommendedName>
</protein>
<evidence type="ECO:0000256" key="2">
    <source>
        <dbReference type="ARBA" id="ARBA00004496"/>
    </source>
</evidence>
<evidence type="ECO:0000313" key="17">
    <source>
        <dbReference type="Proteomes" id="UP000246145"/>
    </source>
</evidence>
<reference evidence="16 17" key="1">
    <citation type="submission" date="2018-04" db="EMBL/GenBank/DDBJ databases">
        <title>Genomic Encyclopedia of Type Strains, Phase IV (KMG-IV): sequencing the most valuable type-strain genomes for metagenomic binning, comparative biology and taxonomic classification.</title>
        <authorList>
            <person name="Goeker M."/>
        </authorList>
    </citation>
    <scope>NUCLEOTIDE SEQUENCE [LARGE SCALE GENOMIC DNA]</scope>
    <source>
        <strain evidence="16 17">DSM 10065</strain>
    </source>
</reference>
<dbReference type="GO" id="GO:0006096">
    <property type="term" value="P:glycolytic process"/>
    <property type="evidence" value="ECO:0007669"/>
    <property type="project" value="UniProtKB-UniRule"/>
</dbReference>
<evidence type="ECO:0000256" key="13">
    <source>
        <dbReference type="PIRSR" id="PIRSR000724-1"/>
    </source>
</evidence>
<dbReference type="PRINTS" id="PR00477">
    <property type="entry name" value="PHGLYCKINASE"/>
</dbReference>
<evidence type="ECO:0000256" key="6">
    <source>
        <dbReference type="ARBA" id="ARBA00013061"/>
    </source>
</evidence>
<dbReference type="PANTHER" id="PTHR11406">
    <property type="entry name" value="PHOSPHOGLYCERATE KINASE"/>
    <property type="match status" value="1"/>
</dbReference>
<dbReference type="PIRSF" id="PIRSF000724">
    <property type="entry name" value="Pgk"/>
    <property type="match status" value="1"/>
</dbReference>
<feature type="binding site" evidence="13">
    <location>
        <position position="152"/>
    </location>
    <ligand>
        <name>(2R)-3-phosphoglycerate</name>
        <dbReference type="ChEBI" id="CHEBI:58272"/>
    </ligand>
</feature>
<evidence type="ECO:0000256" key="15">
    <source>
        <dbReference type="RuleBase" id="RU000532"/>
    </source>
</evidence>
<evidence type="ECO:0000256" key="3">
    <source>
        <dbReference type="ARBA" id="ARBA00005215"/>
    </source>
</evidence>
<dbReference type="InterPro" id="IPR015824">
    <property type="entry name" value="Phosphoglycerate_kinase_N"/>
</dbReference>
<evidence type="ECO:0000256" key="5">
    <source>
        <dbReference type="ARBA" id="ARBA00011245"/>
    </source>
</evidence>
<dbReference type="GO" id="GO:0005524">
    <property type="term" value="F:ATP binding"/>
    <property type="evidence" value="ECO:0007669"/>
    <property type="project" value="UniProtKB-KW"/>
</dbReference>